<protein>
    <submittedName>
        <fullName evidence="1">Uncharacterized protein</fullName>
    </submittedName>
</protein>
<reference evidence="1 2" key="1">
    <citation type="submission" date="2021-06" db="EMBL/GenBank/DDBJ databases">
        <title>Gemonas diversity in paddy soil.</title>
        <authorList>
            <person name="Liu G."/>
        </authorList>
    </citation>
    <scope>NUCLEOTIDE SEQUENCE [LARGE SCALE GENOMIC DNA]</scope>
    <source>
        <strain evidence="1 2">RG10</strain>
    </source>
</reference>
<proteinExistence type="predicted"/>
<dbReference type="EMBL" id="CP076723">
    <property type="protein sequence ID" value="QWV92545.1"/>
    <property type="molecule type" value="Genomic_DNA"/>
</dbReference>
<dbReference type="Proteomes" id="UP000683557">
    <property type="component" value="Chromosome"/>
</dbReference>
<dbReference type="RefSeq" id="WP_216799347.1">
    <property type="nucleotide sequence ID" value="NZ_CP076723.1"/>
</dbReference>
<organism evidence="1 2">
    <name type="scientific">Geomonas oryzisoli</name>
    <dbReference type="NCBI Taxonomy" id="2847992"/>
    <lineage>
        <taxon>Bacteria</taxon>
        <taxon>Pseudomonadati</taxon>
        <taxon>Thermodesulfobacteriota</taxon>
        <taxon>Desulfuromonadia</taxon>
        <taxon>Geobacterales</taxon>
        <taxon>Geobacteraceae</taxon>
        <taxon>Geomonas</taxon>
    </lineage>
</organism>
<name>A0ABX8J2G2_9BACT</name>
<sequence length="53" mass="5337">MGRQAGFWEEVRGAGYMWDVVGALVAAGLGRQDAGMQGALGALGALAVVITTS</sequence>
<evidence type="ECO:0000313" key="1">
    <source>
        <dbReference type="EMBL" id="QWV92545.1"/>
    </source>
</evidence>
<accession>A0ABX8J2G2</accession>
<evidence type="ECO:0000313" key="2">
    <source>
        <dbReference type="Proteomes" id="UP000683557"/>
    </source>
</evidence>
<gene>
    <name evidence="1" type="ORF">KP004_15290</name>
</gene>
<keyword evidence="2" id="KW-1185">Reference proteome</keyword>